<keyword evidence="4" id="KW-0472">Membrane</keyword>
<dbReference type="SUPFAM" id="SSF55874">
    <property type="entry name" value="ATPase domain of HSP90 chaperone/DNA topoisomerase II/histidine kinase"/>
    <property type="match status" value="1"/>
</dbReference>
<sequence>MVTWRVGPGAGERPRARPGPSDYALTRTVLRFTISLRCGGVLAAIIAAVIGEGAGVSRVWQAWVLGGLAAWAVFFAARAVGRGLTFGLVAADTFAVSLVLLVQDRLVAVDAVVDETTWAIMLASTSIYVAQLALSQPAGLAMAVAVTAAYMTGVPAETSQVRILFVQTVVVNALMWLLRRGGGRADAIVAERDRERRQAMVEAARRADERHHRSEMHDSVLATLVMVASGAVQGGSPVLSRNAQAALDVLEEFSVSPLTGEPPPVDLGERLEGLAVEMASLVAADITTGGVPLMVPEPVAVALTGAAREALRNVACHSGVARAEVRAEVRAGGVMTVTVADRGRGFDPSLVPGGRHGIRGSIRERMLMVGGTGLVDSRPGEGTVVTLRWPHG</sequence>
<protein>
    <recommendedName>
        <fullName evidence="5">Histidine kinase/HSP90-like ATPase domain-containing protein</fullName>
    </recommendedName>
</protein>
<keyword evidence="3" id="KW-0902">Two-component regulatory system</keyword>
<dbReference type="InterPro" id="IPR003594">
    <property type="entry name" value="HATPase_dom"/>
</dbReference>
<feature type="transmembrane region" description="Helical" evidence="4">
    <location>
        <begin position="84"/>
        <end position="102"/>
    </location>
</feature>
<keyword evidence="2" id="KW-0418">Kinase</keyword>
<accession>A0A7K1KSZ8</accession>
<comment type="caution">
    <text evidence="6">The sequence shown here is derived from an EMBL/GenBank/DDBJ whole genome shotgun (WGS) entry which is preliminary data.</text>
</comment>
<evidence type="ECO:0000256" key="3">
    <source>
        <dbReference type="ARBA" id="ARBA00023012"/>
    </source>
</evidence>
<dbReference type="RefSeq" id="WP_156214273.1">
    <property type="nucleotide sequence ID" value="NZ_WOFH01000001.1"/>
</dbReference>
<reference evidence="6 7" key="1">
    <citation type="submission" date="2019-11" db="EMBL/GenBank/DDBJ databases">
        <authorList>
            <person name="Cao P."/>
        </authorList>
    </citation>
    <scope>NUCLEOTIDE SEQUENCE [LARGE SCALE GENOMIC DNA]</scope>
    <source>
        <strain evidence="6 7">NEAU-AAG5</strain>
    </source>
</reference>
<keyword evidence="4" id="KW-1133">Transmembrane helix</keyword>
<dbReference type="InterPro" id="IPR036890">
    <property type="entry name" value="HATPase_C_sf"/>
</dbReference>
<gene>
    <name evidence="6" type="ORF">GNZ18_01665</name>
</gene>
<feature type="transmembrane region" description="Helical" evidence="4">
    <location>
        <begin position="60"/>
        <end position="77"/>
    </location>
</feature>
<dbReference type="Proteomes" id="UP000432015">
    <property type="component" value="Unassembled WGS sequence"/>
</dbReference>
<dbReference type="InterPro" id="IPR050482">
    <property type="entry name" value="Sensor_HK_TwoCompSys"/>
</dbReference>
<keyword evidence="1" id="KW-0808">Transferase</keyword>
<feature type="transmembrane region" description="Helical" evidence="4">
    <location>
        <begin position="161"/>
        <end position="178"/>
    </location>
</feature>
<dbReference type="GO" id="GO:0016301">
    <property type="term" value="F:kinase activity"/>
    <property type="evidence" value="ECO:0007669"/>
    <property type="project" value="UniProtKB-KW"/>
</dbReference>
<dbReference type="CDD" id="cd16917">
    <property type="entry name" value="HATPase_UhpB-NarQ-NarX-like"/>
    <property type="match status" value="1"/>
</dbReference>
<keyword evidence="7" id="KW-1185">Reference proteome</keyword>
<evidence type="ECO:0000256" key="1">
    <source>
        <dbReference type="ARBA" id="ARBA00022679"/>
    </source>
</evidence>
<evidence type="ECO:0000256" key="2">
    <source>
        <dbReference type="ARBA" id="ARBA00022777"/>
    </source>
</evidence>
<evidence type="ECO:0000256" key="4">
    <source>
        <dbReference type="SAM" id="Phobius"/>
    </source>
</evidence>
<dbReference type="GO" id="GO:0000160">
    <property type="term" value="P:phosphorelay signal transduction system"/>
    <property type="evidence" value="ECO:0007669"/>
    <property type="project" value="UniProtKB-KW"/>
</dbReference>
<evidence type="ECO:0000259" key="5">
    <source>
        <dbReference type="Pfam" id="PF02518"/>
    </source>
</evidence>
<evidence type="ECO:0000313" key="7">
    <source>
        <dbReference type="Proteomes" id="UP000432015"/>
    </source>
</evidence>
<feature type="transmembrane region" description="Helical" evidence="4">
    <location>
        <begin position="34"/>
        <end position="54"/>
    </location>
</feature>
<dbReference type="Gene3D" id="3.30.565.10">
    <property type="entry name" value="Histidine kinase-like ATPase, C-terminal domain"/>
    <property type="match status" value="1"/>
</dbReference>
<proteinExistence type="predicted"/>
<dbReference type="AlphaFoldDB" id="A0A7K1KSZ8"/>
<dbReference type="EMBL" id="WOFH01000001">
    <property type="protein sequence ID" value="MUN35314.1"/>
    <property type="molecule type" value="Genomic_DNA"/>
</dbReference>
<dbReference type="PANTHER" id="PTHR24421">
    <property type="entry name" value="NITRATE/NITRITE SENSOR PROTEIN NARX-RELATED"/>
    <property type="match status" value="1"/>
</dbReference>
<dbReference type="Pfam" id="PF02518">
    <property type="entry name" value="HATPase_c"/>
    <property type="match status" value="1"/>
</dbReference>
<keyword evidence="4" id="KW-0812">Transmembrane</keyword>
<organism evidence="6 7">
    <name type="scientific">Actinomadura litoris</name>
    <dbReference type="NCBI Taxonomy" id="2678616"/>
    <lineage>
        <taxon>Bacteria</taxon>
        <taxon>Bacillati</taxon>
        <taxon>Actinomycetota</taxon>
        <taxon>Actinomycetes</taxon>
        <taxon>Streptosporangiales</taxon>
        <taxon>Thermomonosporaceae</taxon>
        <taxon>Actinomadura</taxon>
    </lineage>
</organism>
<name>A0A7K1KSZ8_9ACTN</name>
<feature type="domain" description="Histidine kinase/HSP90-like ATPase" evidence="5">
    <location>
        <begin position="303"/>
        <end position="390"/>
    </location>
</feature>
<evidence type="ECO:0000313" key="6">
    <source>
        <dbReference type="EMBL" id="MUN35314.1"/>
    </source>
</evidence>